<dbReference type="Proteomes" id="UP000254051">
    <property type="component" value="Unassembled WGS sequence"/>
</dbReference>
<keyword evidence="3" id="KW-0285">Flavoprotein</keyword>
<keyword evidence="5" id="KW-0560">Oxidoreductase</keyword>
<sequence length="220" mass="25003">MEYFDLISKRQSIRRYQEERIPRRDIEKILNAARIAPSGKNLQNWFFFVLDNKEIIEDLCEVIEAKNAEISDELAKKDEEAGARFRKFCKNFTLFVKGAPVVILTFGKDYLPSGYHELKMCGAAKEELDYLAYKPCPGMQNIGAAMEHIALAATDLGYGSCWLTSANYAGAEIENLMKEKTGIDKEDYFFTCMMSLGIPAEGVHKSPNRKNLDEITLFVD</sequence>
<dbReference type="InterPro" id="IPR029479">
    <property type="entry name" value="Nitroreductase"/>
</dbReference>
<proteinExistence type="inferred from homology"/>
<evidence type="ECO:0000256" key="1">
    <source>
        <dbReference type="ARBA" id="ARBA00001917"/>
    </source>
</evidence>
<gene>
    <name evidence="7" type="ORF">SAMN05216529_10696</name>
</gene>
<dbReference type="Pfam" id="PF00881">
    <property type="entry name" value="Nitroreductase"/>
    <property type="match status" value="1"/>
</dbReference>
<reference evidence="8" key="1">
    <citation type="submission" date="2017-07" db="EMBL/GenBank/DDBJ databases">
        <authorList>
            <person name="Varghese N."/>
            <person name="Submissions S."/>
        </authorList>
    </citation>
    <scope>NUCLEOTIDE SEQUENCE [LARGE SCALE GENOMIC DNA]</scope>
    <source>
        <strain evidence="8">NLAE-zl-C134</strain>
    </source>
</reference>
<evidence type="ECO:0000256" key="5">
    <source>
        <dbReference type="ARBA" id="ARBA00023002"/>
    </source>
</evidence>
<comment type="similarity">
    <text evidence="2">Belongs to the nitroreductase family.</text>
</comment>
<evidence type="ECO:0000256" key="4">
    <source>
        <dbReference type="ARBA" id="ARBA00022643"/>
    </source>
</evidence>
<dbReference type="SUPFAM" id="SSF55469">
    <property type="entry name" value="FMN-dependent nitroreductase-like"/>
    <property type="match status" value="1"/>
</dbReference>
<dbReference type="PANTHER" id="PTHR43673">
    <property type="entry name" value="NAD(P)H NITROREDUCTASE YDGI-RELATED"/>
    <property type="match status" value="1"/>
</dbReference>
<dbReference type="Gene3D" id="3.40.109.10">
    <property type="entry name" value="NADH Oxidase"/>
    <property type="match status" value="1"/>
</dbReference>
<protein>
    <submittedName>
        <fullName evidence="7">Nitroreductase</fullName>
    </submittedName>
</protein>
<name>A0A315ZVP2_9FIRM</name>
<keyword evidence="8" id="KW-1185">Reference proteome</keyword>
<dbReference type="InterPro" id="IPR000415">
    <property type="entry name" value="Nitroreductase-like"/>
</dbReference>
<evidence type="ECO:0000259" key="6">
    <source>
        <dbReference type="Pfam" id="PF00881"/>
    </source>
</evidence>
<evidence type="ECO:0000256" key="3">
    <source>
        <dbReference type="ARBA" id="ARBA00022630"/>
    </source>
</evidence>
<comment type="cofactor">
    <cofactor evidence="1">
        <name>FMN</name>
        <dbReference type="ChEBI" id="CHEBI:58210"/>
    </cofactor>
</comment>
<dbReference type="AlphaFoldDB" id="A0A315ZVP2"/>
<evidence type="ECO:0000313" key="8">
    <source>
        <dbReference type="Proteomes" id="UP000254051"/>
    </source>
</evidence>
<evidence type="ECO:0000313" key="7">
    <source>
        <dbReference type="EMBL" id="SUQ14404.1"/>
    </source>
</evidence>
<evidence type="ECO:0000256" key="2">
    <source>
        <dbReference type="ARBA" id="ARBA00007118"/>
    </source>
</evidence>
<dbReference type="PANTHER" id="PTHR43673:SF2">
    <property type="entry name" value="NITROREDUCTASE"/>
    <property type="match status" value="1"/>
</dbReference>
<feature type="domain" description="Nitroreductase" evidence="6">
    <location>
        <begin position="7"/>
        <end position="197"/>
    </location>
</feature>
<dbReference type="OrthoDB" id="9812105at2"/>
<dbReference type="RefSeq" id="WP_109711252.1">
    <property type="nucleotide sequence ID" value="NZ_QGDS01000006.1"/>
</dbReference>
<dbReference type="EMBL" id="UHJJ01000006">
    <property type="protein sequence ID" value="SUQ14404.1"/>
    <property type="molecule type" value="Genomic_DNA"/>
</dbReference>
<keyword evidence="4" id="KW-0288">FMN</keyword>
<dbReference type="GO" id="GO:0016491">
    <property type="term" value="F:oxidoreductase activity"/>
    <property type="evidence" value="ECO:0007669"/>
    <property type="project" value="UniProtKB-KW"/>
</dbReference>
<organism evidence="7 8">
    <name type="scientific">Faecalicatena contorta</name>
    <dbReference type="NCBI Taxonomy" id="39482"/>
    <lineage>
        <taxon>Bacteria</taxon>
        <taxon>Bacillati</taxon>
        <taxon>Bacillota</taxon>
        <taxon>Clostridia</taxon>
        <taxon>Lachnospirales</taxon>
        <taxon>Lachnospiraceae</taxon>
        <taxon>Faecalicatena</taxon>
    </lineage>
</organism>
<accession>A0A315ZVP2</accession>